<reference evidence="1" key="1">
    <citation type="submission" date="2021-02" db="EMBL/GenBank/DDBJ databases">
        <authorList>
            <person name="Nowell W R."/>
        </authorList>
    </citation>
    <scope>NUCLEOTIDE SEQUENCE</scope>
</reference>
<accession>A0A814W611</accession>
<dbReference type="Proteomes" id="UP000663868">
    <property type="component" value="Unassembled WGS sequence"/>
</dbReference>
<evidence type="ECO:0000313" key="5">
    <source>
        <dbReference type="Proteomes" id="UP000663891"/>
    </source>
</evidence>
<organism evidence="1 5">
    <name type="scientific">Adineta steineri</name>
    <dbReference type="NCBI Taxonomy" id="433720"/>
    <lineage>
        <taxon>Eukaryota</taxon>
        <taxon>Metazoa</taxon>
        <taxon>Spiralia</taxon>
        <taxon>Gnathifera</taxon>
        <taxon>Rotifera</taxon>
        <taxon>Eurotatoria</taxon>
        <taxon>Bdelloidea</taxon>
        <taxon>Adinetida</taxon>
        <taxon>Adinetidae</taxon>
        <taxon>Adineta</taxon>
    </lineage>
</organism>
<dbReference type="EMBL" id="CAJOBB010006117">
    <property type="protein sequence ID" value="CAF4151349.1"/>
    <property type="molecule type" value="Genomic_DNA"/>
</dbReference>
<proteinExistence type="predicted"/>
<evidence type="ECO:0000313" key="3">
    <source>
        <dbReference type="EMBL" id="CAF4086262.1"/>
    </source>
</evidence>
<dbReference type="Proteomes" id="UP000663881">
    <property type="component" value="Unassembled WGS sequence"/>
</dbReference>
<dbReference type="Proteomes" id="UP000663891">
    <property type="component" value="Unassembled WGS sequence"/>
</dbReference>
<dbReference type="AlphaFoldDB" id="A0A814W611"/>
<dbReference type="EMBL" id="CAJNOE010000521">
    <property type="protein sequence ID" value="CAF1254700.1"/>
    <property type="molecule type" value="Genomic_DNA"/>
</dbReference>
<evidence type="ECO:0000313" key="2">
    <source>
        <dbReference type="EMBL" id="CAF1254700.1"/>
    </source>
</evidence>
<dbReference type="EMBL" id="CAJOAY010004871">
    <property type="protein sequence ID" value="CAF4086262.1"/>
    <property type="molecule type" value="Genomic_DNA"/>
</dbReference>
<evidence type="ECO:0000313" key="1">
    <source>
        <dbReference type="EMBL" id="CAF1197918.1"/>
    </source>
</evidence>
<dbReference type="EMBL" id="CAJNON010000326">
    <property type="protein sequence ID" value="CAF1197918.1"/>
    <property type="molecule type" value="Genomic_DNA"/>
</dbReference>
<protein>
    <submittedName>
        <fullName evidence="1">Uncharacterized protein</fullName>
    </submittedName>
</protein>
<dbReference type="Proteomes" id="UP000663860">
    <property type="component" value="Unassembled WGS sequence"/>
</dbReference>
<sequence>MVEFFNISDDYLSFDQLYRLNITSHEILLWSSSIDLAEQYEYYLDQPTQSNLSNKKFFNCTRPWFGSRCQYSFESNKDKLMQKSFETALTDDIFNGTCYILLECDRGGSSMCLDWREMCDGRIDCLNDGVDEIQCFNL</sequence>
<name>A0A814W611_9BILA</name>
<dbReference type="OrthoDB" id="10020456at2759"/>
<comment type="caution">
    <text evidence="1">The sequence shown here is derived from an EMBL/GenBank/DDBJ whole genome shotgun (WGS) entry which is preliminary data.</text>
</comment>
<gene>
    <name evidence="2" type="ORF">IZO911_LOCUS31545</name>
    <name evidence="4" type="ORF">KXQ929_LOCUS37275</name>
    <name evidence="3" type="ORF">OKA104_LOCUS34873</name>
    <name evidence="1" type="ORF">VCS650_LOCUS25447</name>
</gene>
<evidence type="ECO:0000313" key="4">
    <source>
        <dbReference type="EMBL" id="CAF4151349.1"/>
    </source>
</evidence>